<name>X1C9N5_9ZZZZ</name>
<evidence type="ECO:0000313" key="1">
    <source>
        <dbReference type="EMBL" id="GAH04147.1"/>
    </source>
</evidence>
<dbReference type="Pfam" id="PF02274">
    <property type="entry name" value="ADI"/>
    <property type="match status" value="1"/>
</dbReference>
<dbReference type="Gene3D" id="3.75.10.10">
    <property type="entry name" value="L-arginine/glycine Amidinotransferase, Chain A"/>
    <property type="match status" value="1"/>
</dbReference>
<reference evidence="1" key="1">
    <citation type="journal article" date="2014" name="Front. Microbiol.">
        <title>High frequency of phylogenetically diverse reductive dehalogenase-homologous genes in deep subseafloor sedimentary metagenomes.</title>
        <authorList>
            <person name="Kawai M."/>
            <person name="Futagami T."/>
            <person name="Toyoda A."/>
            <person name="Takaki Y."/>
            <person name="Nishi S."/>
            <person name="Hori S."/>
            <person name="Arai W."/>
            <person name="Tsubouchi T."/>
            <person name="Morono Y."/>
            <person name="Uchiyama I."/>
            <person name="Ito T."/>
            <person name="Fujiyama A."/>
            <person name="Inagaki F."/>
            <person name="Takami H."/>
        </authorList>
    </citation>
    <scope>NUCLEOTIDE SEQUENCE</scope>
    <source>
        <strain evidence="1">Expedition CK06-06</strain>
    </source>
</reference>
<evidence type="ECO:0008006" key="2">
    <source>
        <dbReference type="Google" id="ProtNLM"/>
    </source>
</evidence>
<organism evidence="1">
    <name type="scientific">marine sediment metagenome</name>
    <dbReference type="NCBI Taxonomy" id="412755"/>
    <lineage>
        <taxon>unclassified sequences</taxon>
        <taxon>metagenomes</taxon>
        <taxon>ecological metagenomes</taxon>
    </lineage>
</organism>
<comment type="caution">
    <text evidence="1">The sequence shown here is derived from an EMBL/GenBank/DDBJ whole genome shotgun (WGS) entry which is preliminary data.</text>
</comment>
<gene>
    <name evidence="1" type="ORF">S01H4_46140</name>
</gene>
<feature type="non-terminal residue" evidence="1">
    <location>
        <position position="1"/>
    </location>
</feature>
<dbReference type="GO" id="GO:0016990">
    <property type="term" value="F:arginine deiminase activity"/>
    <property type="evidence" value="ECO:0007669"/>
    <property type="project" value="TreeGrafter"/>
</dbReference>
<dbReference type="EMBL" id="BART01025757">
    <property type="protein sequence ID" value="GAH04147.1"/>
    <property type="molecule type" value="Genomic_DNA"/>
</dbReference>
<dbReference type="PANTHER" id="PTHR47271:SF2">
    <property type="entry name" value="ARGININE DEIMINASE"/>
    <property type="match status" value="1"/>
</dbReference>
<dbReference type="SUPFAM" id="SSF55909">
    <property type="entry name" value="Pentein"/>
    <property type="match status" value="1"/>
</dbReference>
<dbReference type="GO" id="GO:0019546">
    <property type="term" value="P:L-arginine deiminase pathway"/>
    <property type="evidence" value="ECO:0007669"/>
    <property type="project" value="TreeGrafter"/>
</dbReference>
<proteinExistence type="predicted"/>
<dbReference type="PANTHER" id="PTHR47271">
    <property type="entry name" value="ARGININE DEIMINASE"/>
    <property type="match status" value="1"/>
</dbReference>
<sequence>AILKAEGIDVVYLEPKSPLIGIFSIPLRSAMYCREAIMVRGGVIISRSASAYKKGLEVFQAKRLMELGCPILHTIHGRGIFETSNMVWIDDHSVILATGMRGNIEGRNQVEHILRGLGVDDIHYAYLPGFLTKRTKQVGASSGMFHLDMCFGMANPKVAVLWPGGVDYDTVKWLQKDKGVDIIELSDDELQVCAPNILVVSPNRVIVPAFNLNMSKDLRKRGIEVIEVDLSEFAKGGGGPTCMTLTLIRD</sequence>
<protein>
    <recommendedName>
        <fullName evidence="2">Amidinotransferase</fullName>
    </recommendedName>
</protein>
<dbReference type="AlphaFoldDB" id="X1C9N5"/>
<accession>X1C9N5</accession>